<dbReference type="AlphaFoldDB" id="A0A4R6C3M1"/>
<evidence type="ECO:0008006" key="3">
    <source>
        <dbReference type="Google" id="ProtNLM"/>
    </source>
</evidence>
<gene>
    <name evidence="1" type="ORF">ETI04_09310</name>
</gene>
<organism evidence="1 2">
    <name type="scientific">Macrococcoides canis</name>
    <dbReference type="NCBI Taxonomy" id="1855823"/>
    <lineage>
        <taxon>Bacteria</taxon>
        <taxon>Bacillati</taxon>
        <taxon>Bacillota</taxon>
        <taxon>Bacilli</taxon>
        <taxon>Bacillales</taxon>
        <taxon>Staphylococcaceae</taxon>
        <taxon>Macrococcoides</taxon>
    </lineage>
</organism>
<proteinExistence type="predicted"/>
<comment type="caution">
    <text evidence="1">The sequence shown here is derived from an EMBL/GenBank/DDBJ whole genome shotgun (WGS) entry which is preliminary data.</text>
</comment>
<evidence type="ECO:0000313" key="2">
    <source>
        <dbReference type="Proteomes" id="UP000294865"/>
    </source>
</evidence>
<reference evidence="1 2" key="1">
    <citation type="submission" date="2019-01" db="EMBL/GenBank/DDBJ databases">
        <title>Draft genome sequences of Macrococcus caseolyticus, Macrococcus canis, Macrococcus bohemicus and Macrococcus goetzii.</title>
        <authorList>
            <person name="Mazhar S."/>
            <person name="Altermann E."/>
            <person name="Hill C."/>
            <person name="Mcauliffe O."/>
        </authorList>
    </citation>
    <scope>NUCLEOTIDE SEQUENCE [LARGE SCALE GENOMIC DNA]</scope>
    <source>
        <strain evidence="1 2">DPC7162</strain>
    </source>
</reference>
<name>A0A4R6C3M1_9STAP</name>
<dbReference type="RefSeq" id="WP_133420159.1">
    <property type="nucleotide sequence ID" value="NZ_JAXJTW010000054.1"/>
</dbReference>
<accession>A0A4R6C3M1</accession>
<protein>
    <recommendedName>
        <fullName evidence="3">Nuclear transport factor 2 family protein</fullName>
    </recommendedName>
</protein>
<sequence>MDHINFFINWKNQDLENIKKQFSESLKATFVLNVDREVTYNYSQTVNLLEKRFEGEQNWNFDIMRKYTRNDECIVITNIICEDQSYQLKEPLSVCILTFKDHKLIRMYMETGLSSD</sequence>
<evidence type="ECO:0000313" key="1">
    <source>
        <dbReference type="EMBL" id="TDM16105.1"/>
    </source>
</evidence>
<dbReference type="Proteomes" id="UP000294865">
    <property type="component" value="Unassembled WGS sequence"/>
</dbReference>
<dbReference type="EMBL" id="SDQG01000006">
    <property type="protein sequence ID" value="TDM16105.1"/>
    <property type="molecule type" value="Genomic_DNA"/>
</dbReference>